<dbReference type="Gene3D" id="3.90.320.10">
    <property type="match status" value="1"/>
</dbReference>
<dbReference type="EMBL" id="MZ420154">
    <property type="protein sequence ID" value="QYA18757.1"/>
    <property type="molecule type" value="Genomic_DNA"/>
</dbReference>
<organism evidence="2">
    <name type="scientific">Clandestinovirus</name>
    <dbReference type="NCBI Taxonomy" id="2831644"/>
    <lineage>
        <taxon>Viruses</taxon>
    </lineage>
</organism>
<dbReference type="InterPro" id="IPR011604">
    <property type="entry name" value="PDDEXK-like_dom_sf"/>
</dbReference>
<dbReference type="InterPro" id="IPR051703">
    <property type="entry name" value="NF-kappa-B_Signaling_Reg"/>
</dbReference>
<gene>
    <name evidence="2" type="ORF">KOM_12_489</name>
</gene>
<dbReference type="InterPro" id="IPR019080">
    <property type="entry name" value="YqaJ_viral_recombinase"/>
</dbReference>
<feature type="domain" description="YqaJ viral recombinase" evidence="1">
    <location>
        <begin position="104"/>
        <end position="216"/>
    </location>
</feature>
<evidence type="ECO:0000259" key="1">
    <source>
        <dbReference type="Pfam" id="PF09588"/>
    </source>
</evidence>
<sequence>MDVEDTNQSQVEKRQFRYTLVDNPNVKAPINVPNFMINFVWNIKGLPDRLVKWLKMDKEPQGSKRWKDQREKLDVTGSVSNKVLPADDVFGDHYCKPPMLPCNDLIMDKLGLKPAFEGNVFTRNGNRYEKTTLALYCHFLKTDAHRIFVLPGDDCFGLIPHPTIDWLGISPDGMAIQVDKNMNFVRLILLEIKNPYRYVKKKQFADQYYCQIQMMMDTLDIDEAHLIQTNIPIIESVKNDADKTEYAIYEHDYQKIVDQGCNESKYQRTMTMAVHRVNRDKEWWTNVWLPNAEDVHRRIQAGKKLKMENPEADLSSVYRTMDEDKKLPKTVDYPEFECLFYKMASYEYRA</sequence>
<dbReference type="Pfam" id="PF09588">
    <property type="entry name" value="YqaJ"/>
    <property type="match status" value="1"/>
</dbReference>
<name>A0A8F8PNE7_9VIRU</name>
<dbReference type="PANTHER" id="PTHR46609">
    <property type="entry name" value="EXONUCLEASE, PHAGE-TYPE/RECB, C-TERMINAL DOMAIN-CONTAINING PROTEIN"/>
    <property type="match status" value="1"/>
</dbReference>
<reference evidence="2" key="1">
    <citation type="submission" date="2021-06" db="EMBL/GenBank/DDBJ databases">
        <authorList>
            <person name="Rolland C."/>
        </authorList>
    </citation>
    <scope>NUCLEOTIDE SEQUENCE</scope>
    <source>
        <strain evidence="2">347.936635</strain>
    </source>
</reference>
<protein>
    <submittedName>
        <fullName evidence="2">MIMIVIRE R354-like nuclease</fullName>
    </submittedName>
</protein>
<proteinExistence type="predicted"/>
<dbReference type="InterPro" id="IPR011335">
    <property type="entry name" value="Restrct_endonuc-II-like"/>
</dbReference>
<dbReference type="PANTHER" id="PTHR46609:SF6">
    <property type="entry name" value="EXONUCLEASE, PHAGE-TYPE_RECB, C-TERMINAL DOMAIN-CONTAINING PROTEIN-RELATED"/>
    <property type="match status" value="1"/>
</dbReference>
<accession>A0A8F8PNE7</accession>
<dbReference type="SUPFAM" id="SSF52980">
    <property type="entry name" value="Restriction endonuclease-like"/>
    <property type="match status" value="1"/>
</dbReference>
<evidence type="ECO:0000313" key="2">
    <source>
        <dbReference type="EMBL" id="QYA18757.1"/>
    </source>
</evidence>